<sequence>MELRQLKYFLGVAEDLHFSKAAEKLFVAQPALSRQIQQLEDEWGVLLFERDKRNVKLTPAGEFLKEEVKKLLNQVENIKKRTRQIQHGEEGEIRIGHPGSAVYSVIPELLVALNEKYPKIKVALGEILEVDLVKSIQNASIDVGFIRESPFDNNLSSKVLFRENFALVIPDNHWLNEENFENMGQLKNESFILPPKHAGETYYNVLLGICQREDFLPEIMFESNFGATILRLVEHNLGVSILPVSYKYGSNLKVRFLELKNIPEKTELSMVWRKDDNNPVLKSFLKVANMLTFGMD</sequence>
<keyword evidence="4" id="KW-0804">Transcription</keyword>
<dbReference type="RefSeq" id="WP_092018260.1">
    <property type="nucleotide sequence ID" value="NZ_FOXH01000010.1"/>
</dbReference>
<dbReference type="OrthoDB" id="9803735at2"/>
<dbReference type="PRINTS" id="PR00039">
    <property type="entry name" value="HTHLYSR"/>
</dbReference>
<evidence type="ECO:0000259" key="5">
    <source>
        <dbReference type="PROSITE" id="PS50931"/>
    </source>
</evidence>
<feature type="domain" description="HTH lysR-type" evidence="5">
    <location>
        <begin position="1"/>
        <end position="58"/>
    </location>
</feature>
<keyword evidence="2" id="KW-0805">Transcription regulation</keyword>
<accession>A0A1I5VT59</accession>
<dbReference type="Pfam" id="PF03466">
    <property type="entry name" value="LysR_substrate"/>
    <property type="match status" value="1"/>
</dbReference>
<dbReference type="FunFam" id="1.10.10.10:FF:000001">
    <property type="entry name" value="LysR family transcriptional regulator"/>
    <property type="match status" value="1"/>
</dbReference>
<dbReference type="InterPro" id="IPR000847">
    <property type="entry name" value="LysR_HTH_N"/>
</dbReference>
<organism evidence="6 7">
    <name type="scientific">Pseudarcicella hirudinis</name>
    <dbReference type="NCBI Taxonomy" id="1079859"/>
    <lineage>
        <taxon>Bacteria</taxon>
        <taxon>Pseudomonadati</taxon>
        <taxon>Bacteroidota</taxon>
        <taxon>Cytophagia</taxon>
        <taxon>Cytophagales</taxon>
        <taxon>Flectobacillaceae</taxon>
        <taxon>Pseudarcicella</taxon>
    </lineage>
</organism>
<dbReference type="Gene3D" id="1.10.10.10">
    <property type="entry name" value="Winged helix-like DNA-binding domain superfamily/Winged helix DNA-binding domain"/>
    <property type="match status" value="1"/>
</dbReference>
<dbReference type="EMBL" id="FOXH01000010">
    <property type="protein sequence ID" value="SFQ10758.1"/>
    <property type="molecule type" value="Genomic_DNA"/>
</dbReference>
<dbReference type="InterPro" id="IPR036388">
    <property type="entry name" value="WH-like_DNA-bd_sf"/>
</dbReference>
<dbReference type="SUPFAM" id="SSF46785">
    <property type="entry name" value="Winged helix' DNA-binding domain"/>
    <property type="match status" value="1"/>
</dbReference>
<dbReference type="AlphaFoldDB" id="A0A1I5VT59"/>
<evidence type="ECO:0000256" key="2">
    <source>
        <dbReference type="ARBA" id="ARBA00023015"/>
    </source>
</evidence>
<protein>
    <submittedName>
        <fullName evidence="6">DNA-binding transcriptional regulator, LysR family</fullName>
    </submittedName>
</protein>
<dbReference type="InterPro" id="IPR036390">
    <property type="entry name" value="WH_DNA-bd_sf"/>
</dbReference>
<dbReference type="GO" id="GO:0032993">
    <property type="term" value="C:protein-DNA complex"/>
    <property type="evidence" value="ECO:0007669"/>
    <property type="project" value="TreeGrafter"/>
</dbReference>
<dbReference type="GO" id="GO:0003700">
    <property type="term" value="F:DNA-binding transcription factor activity"/>
    <property type="evidence" value="ECO:0007669"/>
    <property type="project" value="InterPro"/>
</dbReference>
<dbReference type="InterPro" id="IPR005119">
    <property type="entry name" value="LysR_subst-bd"/>
</dbReference>
<dbReference type="PANTHER" id="PTHR30346">
    <property type="entry name" value="TRANSCRIPTIONAL DUAL REGULATOR HCAR-RELATED"/>
    <property type="match status" value="1"/>
</dbReference>
<evidence type="ECO:0000313" key="6">
    <source>
        <dbReference type="EMBL" id="SFQ10758.1"/>
    </source>
</evidence>
<keyword evidence="3 6" id="KW-0238">DNA-binding</keyword>
<dbReference type="PANTHER" id="PTHR30346:SF17">
    <property type="entry name" value="LYSR FAMILY TRANSCRIPTIONAL REGULATOR"/>
    <property type="match status" value="1"/>
</dbReference>
<evidence type="ECO:0000256" key="1">
    <source>
        <dbReference type="ARBA" id="ARBA00009437"/>
    </source>
</evidence>
<reference evidence="6 7" key="1">
    <citation type="submission" date="2016-10" db="EMBL/GenBank/DDBJ databases">
        <authorList>
            <person name="de Groot N.N."/>
        </authorList>
    </citation>
    <scope>NUCLEOTIDE SEQUENCE [LARGE SCALE GENOMIC DNA]</scope>
    <source>
        <strain evidence="7">E92,LMG 26720,CCM 7988</strain>
    </source>
</reference>
<dbReference type="Proteomes" id="UP000199306">
    <property type="component" value="Unassembled WGS sequence"/>
</dbReference>
<evidence type="ECO:0000256" key="4">
    <source>
        <dbReference type="ARBA" id="ARBA00023163"/>
    </source>
</evidence>
<dbReference type="SUPFAM" id="SSF53850">
    <property type="entry name" value="Periplasmic binding protein-like II"/>
    <property type="match status" value="1"/>
</dbReference>
<evidence type="ECO:0000313" key="7">
    <source>
        <dbReference type="Proteomes" id="UP000199306"/>
    </source>
</evidence>
<comment type="similarity">
    <text evidence="1">Belongs to the LysR transcriptional regulatory family.</text>
</comment>
<dbReference type="GO" id="GO:0003677">
    <property type="term" value="F:DNA binding"/>
    <property type="evidence" value="ECO:0007669"/>
    <property type="project" value="UniProtKB-KW"/>
</dbReference>
<dbReference type="Pfam" id="PF00126">
    <property type="entry name" value="HTH_1"/>
    <property type="match status" value="1"/>
</dbReference>
<name>A0A1I5VT59_9BACT</name>
<dbReference type="Gene3D" id="3.40.190.10">
    <property type="entry name" value="Periplasmic binding protein-like II"/>
    <property type="match status" value="2"/>
</dbReference>
<keyword evidence="7" id="KW-1185">Reference proteome</keyword>
<gene>
    <name evidence="6" type="ORF">SAMN04515674_11051</name>
</gene>
<proteinExistence type="inferred from homology"/>
<dbReference type="PROSITE" id="PS50931">
    <property type="entry name" value="HTH_LYSR"/>
    <property type="match status" value="1"/>
</dbReference>
<dbReference type="STRING" id="1079859.SAMN04515674_11051"/>
<evidence type="ECO:0000256" key="3">
    <source>
        <dbReference type="ARBA" id="ARBA00023125"/>
    </source>
</evidence>